<sequence length="49" mass="5770">MINLDNHSLMEAYYSALELDLDTEFIEMLKKELEARNLVVLKRQLSSIK</sequence>
<keyword evidence="2" id="KW-1185">Reference proteome</keyword>
<dbReference type="RefSeq" id="WP_272445241.1">
    <property type="nucleotide sequence ID" value="NZ_JAMQKC010000003.1"/>
</dbReference>
<name>A0A9X3WCB3_9BACI</name>
<proteinExistence type="predicted"/>
<dbReference type="InterPro" id="IPR015064">
    <property type="entry name" value="Sda"/>
</dbReference>
<comment type="caution">
    <text evidence="1">The sequence shown here is derived from an EMBL/GenBank/DDBJ whole genome shotgun (WGS) entry which is preliminary data.</text>
</comment>
<dbReference type="SUPFAM" id="SSF100985">
    <property type="entry name" value="Sporulation inhibitor Sda"/>
    <property type="match status" value="1"/>
</dbReference>
<gene>
    <name evidence="1" type="ORF">NC799_04830</name>
</gene>
<dbReference type="InterPro" id="IPR036916">
    <property type="entry name" value="Sda_sf"/>
</dbReference>
<accession>A0A9X3WCB3</accession>
<dbReference type="EMBL" id="JAMQKC010000003">
    <property type="protein sequence ID" value="MDC3416233.1"/>
    <property type="molecule type" value="Genomic_DNA"/>
</dbReference>
<dbReference type="Pfam" id="PF08970">
    <property type="entry name" value="Sda"/>
    <property type="match status" value="1"/>
</dbReference>
<dbReference type="AlphaFoldDB" id="A0A9X3WCB3"/>
<protein>
    <submittedName>
        <fullName evidence="1">Sporulation histidine kinase inhibitor Sda</fullName>
    </submittedName>
</protein>
<dbReference type="Gene3D" id="1.10.287.1100">
    <property type="entry name" value="Sporulation inhibitor A"/>
    <property type="match status" value="1"/>
</dbReference>
<organism evidence="1 2">
    <name type="scientific">Aquibacillus salsiterrae</name>
    <dbReference type="NCBI Taxonomy" id="2950439"/>
    <lineage>
        <taxon>Bacteria</taxon>
        <taxon>Bacillati</taxon>
        <taxon>Bacillota</taxon>
        <taxon>Bacilli</taxon>
        <taxon>Bacillales</taxon>
        <taxon>Bacillaceae</taxon>
        <taxon>Aquibacillus</taxon>
    </lineage>
</organism>
<evidence type="ECO:0000313" key="1">
    <source>
        <dbReference type="EMBL" id="MDC3416233.1"/>
    </source>
</evidence>
<dbReference type="Proteomes" id="UP001145069">
    <property type="component" value="Unassembled WGS sequence"/>
</dbReference>
<reference evidence="1" key="1">
    <citation type="submission" date="2022-06" db="EMBL/GenBank/DDBJ databases">
        <title>Aquibacillus sp. a new bacterium isolated from soil saline samples.</title>
        <authorList>
            <person name="Galisteo C."/>
            <person name="De La Haba R."/>
            <person name="Sanchez-Porro C."/>
            <person name="Ventosa A."/>
        </authorList>
    </citation>
    <scope>NUCLEOTIDE SEQUENCE</scope>
    <source>
        <strain evidence="1">3ASR75-54</strain>
    </source>
</reference>
<evidence type="ECO:0000313" key="2">
    <source>
        <dbReference type="Proteomes" id="UP001145069"/>
    </source>
</evidence>